<name>R1ERG2_BOTPV</name>
<keyword evidence="3" id="KW-0255">Endonuclease</keyword>
<dbReference type="GO" id="GO:0005576">
    <property type="term" value="C:extracellular region"/>
    <property type="evidence" value="ECO:0007669"/>
    <property type="project" value="TreeGrafter"/>
</dbReference>
<dbReference type="InterPro" id="IPR033130">
    <property type="entry name" value="RNase_T2_His_AS_2"/>
</dbReference>
<dbReference type="InterPro" id="IPR001568">
    <property type="entry name" value="RNase_T2-like"/>
</dbReference>
<dbReference type="EMBL" id="KB916008">
    <property type="protein sequence ID" value="EOD50172.1"/>
    <property type="molecule type" value="Genomic_DNA"/>
</dbReference>
<dbReference type="Pfam" id="PF00445">
    <property type="entry name" value="Ribonuclease_T2"/>
    <property type="match status" value="1"/>
</dbReference>
<evidence type="ECO:0000256" key="2">
    <source>
        <dbReference type="ARBA" id="ARBA00012571"/>
    </source>
</evidence>
<keyword evidence="3" id="KW-0378">Hydrolase</keyword>
<feature type="chain" id="PRO_5004359320" description="ribonuclease T2" evidence="5">
    <location>
        <begin position="20"/>
        <end position="210"/>
    </location>
</feature>
<dbReference type="KEGG" id="npa:UCRNP2_3062"/>
<dbReference type="OrthoDB" id="435754at2759"/>
<evidence type="ECO:0000256" key="1">
    <source>
        <dbReference type="ARBA" id="ARBA00007469"/>
    </source>
</evidence>
<dbReference type="PANTHER" id="PTHR11240">
    <property type="entry name" value="RIBONUCLEASE T2"/>
    <property type="match status" value="1"/>
</dbReference>
<sequence>MVVSRLILGAAAYLSLAAASLHSPLSATGNCSRHDLDVLSCTPESLTTDACCVESPGGLLLLTQLYSKTAGGPADTWTMHGLWNDFCNGSYPSSCDDTRNYKDIASTLEEHRQYSLLDYMKENWRNDPVITTANGTDEELWEHEWSKHGTCMTTLRPSCYSHYSPQLELIQFLQEVVHLHKQLPTEDYLASCGIVPASNTTYALHEWLLE</sequence>
<dbReference type="AlphaFoldDB" id="R1ERG2"/>
<dbReference type="Gene3D" id="3.90.730.10">
    <property type="entry name" value="Ribonuclease T2-like"/>
    <property type="match status" value="1"/>
</dbReference>
<dbReference type="InterPro" id="IPR036430">
    <property type="entry name" value="RNase_T2-like_sf"/>
</dbReference>
<organism evidence="6 7">
    <name type="scientific">Botryosphaeria parva (strain UCR-NP2)</name>
    <name type="common">Grapevine canker fungus</name>
    <name type="synonym">Neofusicoccum parvum</name>
    <dbReference type="NCBI Taxonomy" id="1287680"/>
    <lineage>
        <taxon>Eukaryota</taxon>
        <taxon>Fungi</taxon>
        <taxon>Dikarya</taxon>
        <taxon>Ascomycota</taxon>
        <taxon>Pezizomycotina</taxon>
        <taxon>Dothideomycetes</taxon>
        <taxon>Dothideomycetes incertae sedis</taxon>
        <taxon>Botryosphaeriales</taxon>
        <taxon>Botryosphaeriaceae</taxon>
        <taxon>Neofusicoccum</taxon>
    </lineage>
</organism>
<dbReference type="GO" id="GO:0003723">
    <property type="term" value="F:RNA binding"/>
    <property type="evidence" value="ECO:0007669"/>
    <property type="project" value="InterPro"/>
</dbReference>
<protein>
    <recommendedName>
        <fullName evidence="2">ribonuclease T2</fullName>
        <ecNumber evidence="2">4.6.1.19</ecNumber>
    </recommendedName>
</protein>
<dbReference type="GO" id="GO:0033897">
    <property type="term" value="F:ribonuclease T2 activity"/>
    <property type="evidence" value="ECO:0007669"/>
    <property type="project" value="UniProtKB-EC"/>
</dbReference>
<accession>R1ERG2</accession>
<dbReference type="PROSITE" id="PS00531">
    <property type="entry name" value="RNASE_T2_2"/>
    <property type="match status" value="1"/>
</dbReference>
<dbReference type="GO" id="GO:0006401">
    <property type="term" value="P:RNA catabolic process"/>
    <property type="evidence" value="ECO:0007669"/>
    <property type="project" value="TreeGrafter"/>
</dbReference>
<feature type="signal peptide" evidence="5">
    <location>
        <begin position="1"/>
        <end position="19"/>
    </location>
</feature>
<evidence type="ECO:0000256" key="3">
    <source>
        <dbReference type="ARBA" id="ARBA00022759"/>
    </source>
</evidence>
<dbReference type="PANTHER" id="PTHR11240:SF22">
    <property type="entry name" value="RIBONUCLEASE T2"/>
    <property type="match status" value="1"/>
</dbReference>
<keyword evidence="3" id="KW-0540">Nuclease</keyword>
<reference evidence="7" key="1">
    <citation type="journal article" date="2013" name="Genome Announc.">
        <title>Draft genome sequence of Neofusicoccum parvum isolate UCR-NP2, a fungal vascular pathogen associated with grapevine cankers.</title>
        <authorList>
            <person name="Blanco-Ulate B."/>
            <person name="Rolshausen P."/>
            <person name="Cantu D."/>
        </authorList>
    </citation>
    <scope>NUCLEOTIDE SEQUENCE [LARGE SCALE GENOMIC DNA]</scope>
    <source>
        <strain evidence="7">UCR-NP2</strain>
    </source>
</reference>
<dbReference type="OMA" id="MKFWTHE"/>
<dbReference type="EC" id="4.6.1.19" evidence="2"/>
<dbReference type="eggNOG" id="KOG1642">
    <property type="taxonomic scope" value="Eukaryota"/>
</dbReference>
<evidence type="ECO:0000256" key="5">
    <source>
        <dbReference type="SAM" id="SignalP"/>
    </source>
</evidence>
<proteinExistence type="inferred from homology"/>
<dbReference type="Proteomes" id="UP000013521">
    <property type="component" value="Unassembled WGS sequence"/>
</dbReference>
<keyword evidence="5" id="KW-0732">Signal</keyword>
<gene>
    <name evidence="6" type="ORF">UCRNP2_3062</name>
</gene>
<dbReference type="SUPFAM" id="SSF55895">
    <property type="entry name" value="Ribonuclease Rh-like"/>
    <property type="match status" value="1"/>
</dbReference>
<evidence type="ECO:0000313" key="7">
    <source>
        <dbReference type="Proteomes" id="UP000013521"/>
    </source>
</evidence>
<evidence type="ECO:0000256" key="4">
    <source>
        <dbReference type="RuleBase" id="RU004328"/>
    </source>
</evidence>
<evidence type="ECO:0000313" key="6">
    <source>
        <dbReference type="EMBL" id="EOD50172.1"/>
    </source>
</evidence>
<comment type="similarity">
    <text evidence="1 4">Belongs to the RNase T2 family.</text>
</comment>
<dbReference type="HOGENOM" id="CLU_037966_1_0_1"/>